<evidence type="ECO:0000256" key="1">
    <source>
        <dbReference type="ARBA" id="ARBA00000448"/>
    </source>
</evidence>
<dbReference type="InterPro" id="IPR018120">
    <property type="entry name" value="Glyco_hydro_1_AS"/>
</dbReference>
<evidence type="ECO:0000256" key="2">
    <source>
        <dbReference type="ARBA" id="ARBA00010838"/>
    </source>
</evidence>
<name>A0A839UP75_9GAMM</name>
<dbReference type="PROSITE" id="PS00653">
    <property type="entry name" value="GLYCOSYL_HYDROL_F1_2"/>
    <property type="match status" value="1"/>
</dbReference>
<feature type="binding site" evidence="10">
    <location>
        <position position="204"/>
    </location>
    <ligand>
        <name>substrate</name>
    </ligand>
</feature>
<dbReference type="FunFam" id="3.20.20.80:FF:000004">
    <property type="entry name" value="Beta-glucosidase 6-phospho-beta-glucosidase"/>
    <property type="match status" value="1"/>
</dbReference>
<dbReference type="InterPro" id="IPR017853">
    <property type="entry name" value="GH"/>
</dbReference>
<feature type="binding site" evidence="10">
    <location>
        <position position="435"/>
    </location>
    <ligand>
        <name>substrate</name>
    </ligand>
</feature>
<keyword evidence="7 12" id="KW-0326">Glycosidase</keyword>
<comment type="catalytic activity">
    <reaction evidence="1 12">
        <text>Hydrolysis of terminal, non-reducing beta-D-glucosyl residues with release of beta-D-glucose.</text>
        <dbReference type="EC" id="3.2.1.21"/>
    </reaction>
</comment>
<feature type="binding site" evidence="10">
    <location>
        <position position="334"/>
    </location>
    <ligand>
        <name>substrate</name>
    </ligand>
</feature>
<evidence type="ECO:0000256" key="6">
    <source>
        <dbReference type="ARBA" id="ARBA00023277"/>
    </source>
</evidence>
<organism evidence="13 14">
    <name type="scientific">Simiduia aestuariiviva</name>
    <dbReference type="NCBI Taxonomy" id="1510459"/>
    <lineage>
        <taxon>Bacteria</taxon>
        <taxon>Pseudomonadati</taxon>
        <taxon>Pseudomonadota</taxon>
        <taxon>Gammaproteobacteria</taxon>
        <taxon>Cellvibrionales</taxon>
        <taxon>Cellvibrionaceae</taxon>
        <taxon>Simiduia</taxon>
    </lineage>
</organism>
<dbReference type="PROSITE" id="PS00572">
    <property type="entry name" value="GLYCOSYL_HYDROL_F1_1"/>
    <property type="match status" value="1"/>
</dbReference>
<sequence length="484" mass="53722">MYDADRPFSGRKSDNTNNTDVWQAIATTANELIFVTMKISLPASSPLTDDSFIYGAATAAFQIEGAADTRLPCIWDTFCAKPGTISDGSDGQVACDHINRWQEDLDLIEHLNVDAYRFSVSWPRVMHADGSPNPEGLAFYVALLDRLAEKNIKAFVTLYHWDLPQHLEDAGGWQNRATAYQFQQYADLVSRTFGDRVYSYATLNEPFCSAYLGYEVGIHAPGIADQKAGRAAAHHLLLAHGLAMDVLRKNSPNSLNGIVLNMSPGYGRTDSRADQEAAALAEDFLFHWYAEPLFNGRYPARALAHIPDSAHPPVQPGDMEIIAQPIDFLGLNYYTRGIYHADPDTGFGETVPEGAPITEMGWEVYPQGLTDLLVGLNSRYQLPPVFITENGAAMADTLTDGQVHDDSRVDYFQTHLQAVHNAVEQGVDVQGYFAWSLMDNFEWALGYEKRFGIVHVDYDTQVRTIKDSGKALADFFGNRTQKTT</sequence>
<comment type="similarity">
    <text evidence="2 12">Belongs to the glycosyl hydrolase 1 family.</text>
</comment>
<dbReference type="Proteomes" id="UP000559987">
    <property type="component" value="Unassembled WGS sequence"/>
</dbReference>
<protein>
    <recommendedName>
        <fullName evidence="3 12">Beta-glucosidase</fullName>
        <ecNumber evidence="3 12">3.2.1.21</ecNumber>
    </recommendedName>
</protein>
<evidence type="ECO:0000256" key="8">
    <source>
        <dbReference type="ARBA" id="ARBA00023326"/>
    </source>
</evidence>
<feature type="binding site" evidence="10">
    <location>
        <position position="160"/>
    </location>
    <ligand>
        <name>substrate</name>
    </ligand>
</feature>
<reference evidence="13 14" key="1">
    <citation type="submission" date="2020-08" db="EMBL/GenBank/DDBJ databases">
        <title>Genomic Encyclopedia of Type Strains, Phase III (KMG-III): the genomes of soil and plant-associated and newly described type strains.</title>
        <authorList>
            <person name="Whitman W."/>
        </authorList>
    </citation>
    <scope>NUCLEOTIDE SEQUENCE [LARGE SCALE GENOMIC DNA]</scope>
    <source>
        <strain evidence="13 14">CECT 8571</strain>
    </source>
</reference>
<evidence type="ECO:0000256" key="7">
    <source>
        <dbReference type="ARBA" id="ARBA00023295"/>
    </source>
</evidence>
<feature type="active site" description="Proton donor" evidence="9">
    <location>
        <position position="205"/>
    </location>
</feature>
<evidence type="ECO:0000256" key="5">
    <source>
        <dbReference type="ARBA" id="ARBA00023001"/>
    </source>
</evidence>
<keyword evidence="4 12" id="KW-0378">Hydrolase</keyword>
<evidence type="ECO:0000313" key="14">
    <source>
        <dbReference type="Proteomes" id="UP000559987"/>
    </source>
</evidence>
<comment type="caution">
    <text evidence="13">The sequence shown here is derived from an EMBL/GenBank/DDBJ whole genome shotgun (WGS) entry which is preliminary data.</text>
</comment>
<dbReference type="GO" id="GO:0030245">
    <property type="term" value="P:cellulose catabolic process"/>
    <property type="evidence" value="ECO:0007669"/>
    <property type="project" value="UniProtKB-KW"/>
</dbReference>
<dbReference type="PRINTS" id="PR00131">
    <property type="entry name" value="GLHYDRLASE1"/>
</dbReference>
<evidence type="ECO:0000256" key="4">
    <source>
        <dbReference type="ARBA" id="ARBA00022801"/>
    </source>
</evidence>
<dbReference type="PANTHER" id="PTHR10353:SF36">
    <property type="entry name" value="LP05116P"/>
    <property type="match status" value="1"/>
</dbReference>
<dbReference type="RefSeq" id="WP_343048899.1">
    <property type="nucleotide sequence ID" value="NZ_JACHXZ010000001.1"/>
</dbReference>
<evidence type="ECO:0000256" key="12">
    <source>
        <dbReference type="RuleBase" id="RU361175"/>
    </source>
</evidence>
<dbReference type="Pfam" id="PF00232">
    <property type="entry name" value="Glyco_hydro_1"/>
    <property type="match status" value="1"/>
</dbReference>
<evidence type="ECO:0000256" key="10">
    <source>
        <dbReference type="PIRSR" id="PIRSR617736-2"/>
    </source>
</evidence>
<dbReference type="Gene3D" id="3.20.20.80">
    <property type="entry name" value="Glycosidases"/>
    <property type="match status" value="1"/>
</dbReference>
<dbReference type="NCBIfam" id="TIGR03356">
    <property type="entry name" value="BGL"/>
    <property type="match status" value="1"/>
</dbReference>
<dbReference type="EC" id="3.2.1.21" evidence="3 12"/>
<gene>
    <name evidence="13" type="ORF">FHS30_000534</name>
</gene>
<evidence type="ECO:0000256" key="3">
    <source>
        <dbReference type="ARBA" id="ARBA00012744"/>
    </source>
</evidence>
<feature type="active site" description="Nucleophile" evidence="9 11">
    <location>
        <position position="389"/>
    </location>
</feature>
<dbReference type="InterPro" id="IPR001360">
    <property type="entry name" value="Glyco_hydro_1"/>
</dbReference>
<evidence type="ECO:0000313" key="13">
    <source>
        <dbReference type="EMBL" id="MBB3167358.1"/>
    </source>
</evidence>
<keyword evidence="14" id="KW-1185">Reference proteome</keyword>
<feature type="binding site" evidence="10">
    <location>
        <begin position="442"/>
        <end position="443"/>
    </location>
    <ligand>
        <name>substrate</name>
    </ligand>
</feature>
<keyword evidence="5" id="KW-0136">Cellulose degradation</keyword>
<keyword evidence="6" id="KW-0119">Carbohydrate metabolism</keyword>
<accession>A0A839UP75</accession>
<dbReference type="AlphaFoldDB" id="A0A839UP75"/>
<dbReference type="SUPFAM" id="SSF51445">
    <property type="entry name" value="(Trans)glycosidases"/>
    <property type="match status" value="1"/>
</dbReference>
<keyword evidence="8" id="KW-0624">Polysaccharide degradation</keyword>
<dbReference type="EMBL" id="JACHXZ010000001">
    <property type="protein sequence ID" value="MBB3167358.1"/>
    <property type="molecule type" value="Genomic_DNA"/>
</dbReference>
<proteinExistence type="inferred from homology"/>
<dbReference type="PANTHER" id="PTHR10353">
    <property type="entry name" value="GLYCOSYL HYDROLASE"/>
    <property type="match status" value="1"/>
</dbReference>
<evidence type="ECO:0000256" key="9">
    <source>
        <dbReference type="PIRSR" id="PIRSR617736-1"/>
    </source>
</evidence>
<dbReference type="InterPro" id="IPR033132">
    <property type="entry name" value="GH_1_N_CS"/>
</dbReference>
<dbReference type="GO" id="GO:0008422">
    <property type="term" value="F:beta-glucosidase activity"/>
    <property type="evidence" value="ECO:0007669"/>
    <property type="project" value="UniProtKB-EC"/>
</dbReference>
<evidence type="ECO:0000256" key="11">
    <source>
        <dbReference type="PROSITE-ProRule" id="PRU10055"/>
    </source>
</evidence>
<dbReference type="InterPro" id="IPR017736">
    <property type="entry name" value="Glyco_hydro_1_beta-glucosidase"/>
</dbReference>
<feature type="binding site" evidence="10">
    <location>
        <position position="62"/>
    </location>
    <ligand>
        <name>substrate</name>
    </ligand>
</feature>